<dbReference type="RefSeq" id="XP_067755210.1">
    <property type="nucleotide sequence ID" value="XM_067900004.1"/>
</dbReference>
<dbReference type="GeneID" id="94290081"/>
<reference evidence="3 4" key="1">
    <citation type="submission" date="2021-02" db="EMBL/GenBank/DDBJ databases">
        <title>Porcisia hertigi Genome sequencing and assembly.</title>
        <authorList>
            <person name="Almutairi H."/>
            <person name="Gatherer D."/>
        </authorList>
    </citation>
    <scope>NUCLEOTIDE SEQUENCE [LARGE SCALE GENOMIC DNA]</scope>
    <source>
        <strain evidence="3 4">C119</strain>
    </source>
</reference>
<keyword evidence="1" id="KW-0175">Coiled coil</keyword>
<evidence type="ECO:0000256" key="2">
    <source>
        <dbReference type="SAM" id="MobiDB-lite"/>
    </source>
</evidence>
<dbReference type="OrthoDB" id="266168at2759"/>
<evidence type="ECO:0000313" key="4">
    <source>
        <dbReference type="Proteomes" id="UP000674318"/>
    </source>
</evidence>
<evidence type="ECO:0000313" key="3">
    <source>
        <dbReference type="EMBL" id="KAG5497742.1"/>
    </source>
</evidence>
<name>A0A836HCU4_9TRYP</name>
<proteinExistence type="predicted"/>
<feature type="region of interest" description="Disordered" evidence="2">
    <location>
        <begin position="1"/>
        <end position="30"/>
    </location>
</feature>
<accession>A0A836HCU4</accession>
<keyword evidence="4" id="KW-1185">Reference proteome</keyword>
<dbReference type="AlphaFoldDB" id="A0A836HCU4"/>
<sequence length="453" mass="50270">MASNGVGSLLPAPSGQQAARRPASNLTSPPLESVNSFAEYADRRHELLTDICNGLEDHVRQMEERAREAVAHASVVAEASRAQETECLEYIERLEDKICTLRRTKRLCVAECDAFCESAKLTRQDMERELEDLRRAVEEARRQKLLAQEEQHHYKMLCDAERHRYELITSHLKDFTAKVEFRFQETVASLQAAVQERKRWADEQCFLCERRVREATVQAEQSDFSAFLHPPTEMAEGRGSVKTAAPGTAEGVPKLVCVREQGVTPLAADAAARSQFMVDQRSAVAALTEAPRLNSNGDAYDLSRMLGCTVAQSVLEGGARTSKREQPDTLETLSAPPVLHASSATEEKHTFLDAFERIDTESTNSNPRDTARPHEHQRKVVEPLHIIPVGSSLNSDAPLPSLQKDVPFTPVQVSSFLVSPRGEGKSARFPDCRLVNEFSCTADAFSAVSSARR</sequence>
<dbReference type="KEGG" id="phet:94290081"/>
<feature type="region of interest" description="Disordered" evidence="2">
    <location>
        <begin position="356"/>
        <end position="378"/>
    </location>
</feature>
<feature type="region of interest" description="Disordered" evidence="2">
    <location>
        <begin position="317"/>
        <end position="336"/>
    </location>
</feature>
<feature type="coiled-coil region" evidence="1">
    <location>
        <begin position="116"/>
        <end position="150"/>
    </location>
</feature>
<protein>
    <submittedName>
        <fullName evidence="3">Uncharacterized protein</fullName>
    </submittedName>
</protein>
<evidence type="ECO:0000256" key="1">
    <source>
        <dbReference type="SAM" id="Coils"/>
    </source>
</evidence>
<comment type="caution">
    <text evidence="3">The sequence shown here is derived from an EMBL/GenBank/DDBJ whole genome shotgun (WGS) entry which is preliminary data.</text>
</comment>
<feature type="compositionally biased region" description="Basic and acidic residues" evidence="2">
    <location>
        <begin position="369"/>
        <end position="378"/>
    </location>
</feature>
<gene>
    <name evidence="3" type="ORF">JKF63_04008</name>
</gene>
<dbReference type="EMBL" id="JAFJZO010000031">
    <property type="protein sequence ID" value="KAG5497742.1"/>
    <property type="molecule type" value="Genomic_DNA"/>
</dbReference>
<organism evidence="3 4">
    <name type="scientific">Porcisia hertigi</name>
    <dbReference type="NCBI Taxonomy" id="2761500"/>
    <lineage>
        <taxon>Eukaryota</taxon>
        <taxon>Discoba</taxon>
        <taxon>Euglenozoa</taxon>
        <taxon>Kinetoplastea</taxon>
        <taxon>Metakinetoplastina</taxon>
        <taxon>Trypanosomatida</taxon>
        <taxon>Trypanosomatidae</taxon>
        <taxon>Leishmaniinae</taxon>
        <taxon>Porcisia</taxon>
    </lineage>
</organism>
<dbReference type="Proteomes" id="UP000674318">
    <property type="component" value="Unassembled WGS sequence"/>
</dbReference>